<feature type="compositionally biased region" description="Basic residues" evidence="1">
    <location>
        <begin position="196"/>
        <end position="208"/>
    </location>
</feature>
<reference evidence="2" key="1">
    <citation type="submission" date="2020-01" db="EMBL/GenBank/DDBJ databases">
        <authorList>
            <consortium name="DOE Joint Genome Institute"/>
            <person name="Haridas S."/>
            <person name="Albert R."/>
            <person name="Binder M."/>
            <person name="Bloem J."/>
            <person name="Labutti K."/>
            <person name="Salamov A."/>
            <person name="Andreopoulos B."/>
            <person name="Baker S.E."/>
            <person name="Barry K."/>
            <person name="Bills G."/>
            <person name="Bluhm B.H."/>
            <person name="Cannon C."/>
            <person name="Castanera R."/>
            <person name="Culley D.E."/>
            <person name="Daum C."/>
            <person name="Ezra D."/>
            <person name="Gonzalez J.B."/>
            <person name="Henrissat B."/>
            <person name="Kuo A."/>
            <person name="Liang C."/>
            <person name="Lipzen A."/>
            <person name="Lutzoni F."/>
            <person name="Magnuson J."/>
            <person name="Mondo S."/>
            <person name="Nolan M."/>
            <person name="Ohm R."/>
            <person name="Pangilinan J."/>
            <person name="Park H.-J."/>
            <person name="Ramirez L."/>
            <person name="Alfaro M."/>
            <person name="Sun H."/>
            <person name="Tritt A."/>
            <person name="Yoshinaga Y."/>
            <person name="Zwiers L.-H."/>
            <person name="Turgeon B.G."/>
            <person name="Goodwin S.B."/>
            <person name="Spatafora J.W."/>
            <person name="Crous P.W."/>
            <person name="Grigoriev I.V."/>
        </authorList>
    </citation>
    <scope>NUCLEOTIDE SEQUENCE</scope>
    <source>
        <strain evidence="2">P77</strain>
    </source>
</reference>
<dbReference type="AlphaFoldDB" id="A0A6A5JXY3"/>
<dbReference type="Proteomes" id="UP000800040">
    <property type="component" value="Unassembled WGS sequence"/>
</dbReference>
<evidence type="ECO:0000313" key="2">
    <source>
        <dbReference type="EMBL" id="KAF1829755.1"/>
    </source>
</evidence>
<name>A0A6A5JXY3_9PLEO</name>
<evidence type="ECO:0000256" key="1">
    <source>
        <dbReference type="SAM" id="MobiDB-lite"/>
    </source>
</evidence>
<protein>
    <submittedName>
        <fullName evidence="2">Uncharacterized protein</fullName>
    </submittedName>
</protein>
<proteinExistence type="predicted"/>
<accession>A0A6A5JXY3</accession>
<dbReference type="EMBL" id="ML975426">
    <property type="protein sequence ID" value="KAF1829755.1"/>
    <property type="molecule type" value="Genomic_DNA"/>
</dbReference>
<feature type="compositionally biased region" description="Basic and acidic residues" evidence="1">
    <location>
        <begin position="175"/>
        <end position="195"/>
    </location>
</feature>
<gene>
    <name evidence="2" type="ORF">BDW02DRAFT_509203</name>
</gene>
<evidence type="ECO:0000313" key="3">
    <source>
        <dbReference type="Proteomes" id="UP000800040"/>
    </source>
</evidence>
<organism evidence="2 3">
    <name type="scientific">Decorospora gaudefroyi</name>
    <dbReference type="NCBI Taxonomy" id="184978"/>
    <lineage>
        <taxon>Eukaryota</taxon>
        <taxon>Fungi</taxon>
        <taxon>Dikarya</taxon>
        <taxon>Ascomycota</taxon>
        <taxon>Pezizomycotina</taxon>
        <taxon>Dothideomycetes</taxon>
        <taxon>Pleosporomycetidae</taxon>
        <taxon>Pleosporales</taxon>
        <taxon>Pleosporineae</taxon>
        <taxon>Pleosporaceae</taxon>
        <taxon>Decorospora</taxon>
    </lineage>
</organism>
<sequence>MVLEAPPPRRHISSAAVSVAAASTIVDRYLKNAETQAHLHPDASITPRGITFNAQRGATGSTLMHQLQRVAAGLRGEYLEPDNTLAEQTGQDAGVTTVKSAMSRKQSVAEDAEWQDMASYQAEQGIEIGELADRTNVVHEGGEEPAVEPTTPVGRKHRKRKPEEAPEEGALADGELDKAARKQAKKERAQREKREKERKHQQKAKKPA</sequence>
<feature type="region of interest" description="Disordered" evidence="1">
    <location>
        <begin position="139"/>
        <end position="208"/>
    </location>
</feature>
<keyword evidence="3" id="KW-1185">Reference proteome</keyword>
<dbReference type="OrthoDB" id="5426872at2759"/>